<dbReference type="Gene3D" id="3.40.30.10">
    <property type="entry name" value="Glutaredoxin"/>
    <property type="match status" value="1"/>
</dbReference>
<dbReference type="EMBL" id="JADXDR010000096">
    <property type="protein sequence ID" value="KAI7839624.1"/>
    <property type="molecule type" value="Genomic_DNA"/>
</dbReference>
<dbReference type="SUPFAM" id="SSF52833">
    <property type="entry name" value="Thioredoxin-like"/>
    <property type="match status" value="1"/>
</dbReference>
<dbReference type="Pfam" id="PF00255">
    <property type="entry name" value="GSHPx"/>
    <property type="match status" value="1"/>
</dbReference>
<evidence type="ECO:0000256" key="1">
    <source>
        <dbReference type="ARBA" id="ARBA00006926"/>
    </source>
</evidence>
<dbReference type="InterPro" id="IPR000889">
    <property type="entry name" value="Glutathione_peroxidase"/>
</dbReference>
<dbReference type="PROSITE" id="PS51352">
    <property type="entry name" value="THIOREDOXIN_2"/>
    <property type="match status" value="1"/>
</dbReference>
<dbReference type="AlphaFoldDB" id="A0AAD5DSG0"/>
<feature type="compositionally biased region" description="Low complexity" evidence="5">
    <location>
        <begin position="88"/>
        <end position="100"/>
    </location>
</feature>
<dbReference type="PANTHER" id="PTHR11592:SF78">
    <property type="entry name" value="GLUTATHIONE PEROXIDASE"/>
    <property type="match status" value="1"/>
</dbReference>
<accession>A0AAD5DSG0</accession>
<dbReference type="CDD" id="cd00340">
    <property type="entry name" value="GSH_Peroxidase"/>
    <property type="match status" value="1"/>
</dbReference>
<evidence type="ECO:0000256" key="3">
    <source>
        <dbReference type="ARBA" id="ARBA00023002"/>
    </source>
</evidence>
<dbReference type="PRINTS" id="PR01011">
    <property type="entry name" value="GLUTPROXDASE"/>
</dbReference>
<evidence type="ECO:0000313" key="7">
    <source>
        <dbReference type="EMBL" id="KAI7839624.1"/>
    </source>
</evidence>
<dbReference type="GO" id="GO:0006979">
    <property type="term" value="P:response to oxidative stress"/>
    <property type="evidence" value="ECO:0007669"/>
    <property type="project" value="InterPro"/>
</dbReference>
<comment type="caution">
    <text evidence="7">The sequence shown here is derived from an EMBL/GenBank/DDBJ whole genome shotgun (WGS) entry which is preliminary data.</text>
</comment>
<organism evidence="7 8">
    <name type="scientific">Chlorella ohadii</name>
    <dbReference type="NCBI Taxonomy" id="2649997"/>
    <lineage>
        <taxon>Eukaryota</taxon>
        <taxon>Viridiplantae</taxon>
        <taxon>Chlorophyta</taxon>
        <taxon>core chlorophytes</taxon>
        <taxon>Trebouxiophyceae</taxon>
        <taxon>Chlorellales</taxon>
        <taxon>Chlorellaceae</taxon>
        <taxon>Chlorella clade</taxon>
        <taxon>Chlorella</taxon>
    </lineage>
</organism>
<comment type="similarity">
    <text evidence="1 4">Belongs to the glutathione peroxidase family.</text>
</comment>
<evidence type="ECO:0000256" key="4">
    <source>
        <dbReference type="RuleBase" id="RU000499"/>
    </source>
</evidence>
<dbReference type="PANTHER" id="PTHR11592">
    <property type="entry name" value="GLUTATHIONE PEROXIDASE"/>
    <property type="match status" value="1"/>
</dbReference>
<evidence type="ECO:0000259" key="6">
    <source>
        <dbReference type="PROSITE" id="PS51352"/>
    </source>
</evidence>
<keyword evidence="8" id="KW-1185">Reference proteome</keyword>
<proteinExistence type="inferred from homology"/>
<evidence type="ECO:0000256" key="2">
    <source>
        <dbReference type="ARBA" id="ARBA00022559"/>
    </source>
</evidence>
<feature type="region of interest" description="Disordered" evidence="5">
    <location>
        <begin position="76"/>
        <end position="104"/>
    </location>
</feature>
<feature type="compositionally biased region" description="Polar residues" evidence="5">
    <location>
        <begin position="1"/>
        <end position="16"/>
    </location>
</feature>
<name>A0AAD5DSG0_9CHLO</name>
<dbReference type="GO" id="GO:0004601">
    <property type="term" value="F:peroxidase activity"/>
    <property type="evidence" value="ECO:0007669"/>
    <property type="project" value="UniProtKB-KW"/>
</dbReference>
<sequence length="364" mass="38752">MLRSRSSGLLPITTSPPGFGRLESRGSLRRRGSGSANGLQRALSYVLIAALLGGSLYGVARLGRVGLLGTGSSRGSGDGFPLGTSTGQQQQQLQQHQHPPVHVHEDAPDRRAALEQHAAEAAALGAAAAGGGLHGGGGGGIDAPVLDAGADSEQAELEAEHLARLQALEAQGHDPHTAAHVAAHIAEQQSLPQREGPSLYASNLSAVDIRGNVMRTADLTGKVTIVVNVASHCGFTDANYRGLHRLYERYKAYGLQVIAFPCNQFGEQEPGTHAEIEQFVASHYGAQFPLMSKVEVNGAGAHPLFAWLKQHTPGDQTGFAAGEDIRWNFEKFLIDKHGNAVKRYGSELDYHDLELDVYNELIKF</sequence>
<feature type="domain" description="Thioredoxin" evidence="6">
    <location>
        <begin position="195"/>
        <end position="363"/>
    </location>
</feature>
<keyword evidence="3 4" id="KW-0560">Oxidoreductase</keyword>
<evidence type="ECO:0000313" key="8">
    <source>
        <dbReference type="Proteomes" id="UP001205105"/>
    </source>
</evidence>
<keyword evidence="2 4" id="KW-0575">Peroxidase</keyword>
<dbReference type="InterPro" id="IPR013766">
    <property type="entry name" value="Thioredoxin_domain"/>
</dbReference>
<dbReference type="PROSITE" id="PS51355">
    <property type="entry name" value="GLUTATHIONE_PEROXID_3"/>
    <property type="match status" value="1"/>
</dbReference>
<feature type="region of interest" description="Disordered" evidence="5">
    <location>
        <begin position="1"/>
        <end position="35"/>
    </location>
</feature>
<reference evidence="7" key="1">
    <citation type="submission" date="2020-11" db="EMBL/GenBank/DDBJ databases">
        <title>Chlorella ohadii genome sequencing and assembly.</title>
        <authorList>
            <person name="Murik O."/>
            <person name="Treves H."/>
            <person name="Kedem I."/>
            <person name="Shotland Y."/>
            <person name="Kaplan A."/>
        </authorList>
    </citation>
    <scope>NUCLEOTIDE SEQUENCE</scope>
    <source>
        <strain evidence="7">1</strain>
    </source>
</reference>
<dbReference type="InterPro" id="IPR029760">
    <property type="entry name" value="GPX_CS"/>
</dbReference>
<dbReference type="Proteomes" id="UP001205105">
    <property type="component" value="Unassembled WGS sequence"/>
</dbReference>
<dbReference type="PROSITE" id="PS00763">
    <property type="entry name" value="GLUTATHIONE_PEROXID_2"/>
    <property type="match status" value="1"/>
</dbReference>
<evidence type="ECO:0000256" key="5">
    <source>
        <dbReference type="SAM" id="MobiDB-lite"/>
    </source>
</evidence>
<dbReference type="InterPro" id="IPR036249">
    <property type="entry name" value="Thioredoxin-like_sf"/>
</dbReference>
<gene>
    <name evidence="7" type="ORF">COHA_006624</name>
</gene>
<protein>
    <recommendedName>
        <fullName evidence="4">Glutathione peroxidase</fullName>
    </recommendedName>
</protein>